<gene>
    <name evidence="2" type="ORF">CHS0354_033704</name>
</gene>
<reference evidence="2" key="1">
    <citation type="journal article" date="2021" name="Genome Biol. Evol.">
        <title>A High-Quality Reference Genome for a Parasitic Bivalve with Doubly Uniparental Inheritance (Bivalvia: Unionida).</title>
        <authorList>
            <person name="Smith C.H."/>
        </authorList>
    </citation>
    <scope>NUCLEOTIDE SEQUENCE</scope>
    <source>
        <strain evidence="2">CHS0354</strain>
    </source>
</reference>
<evidence type="ECO:0000256" key="1">
    <source>
        <dbReference type="SAM" id="MobiDB-lite"/>
    </source>
</evidence>
<evidence type="ECO:0000313" key="3">
    <source>
        <dbReference type="Proteomes" id="UP001195483"/>
    </source>
</evidence>
<evidence type="ECO:0000313" key="2">
    <source>
        <dbReference type="EMBL" id="KAK3583919.1"/>
    </source>
</evidence>
<organism evidence="2 3">
    <name type="scientific">Potamilus streckersoni</name>
    <dbReference type="NCBI Taxonomy" id="2493646"/>
    <lineage>
        <taxon>Eukaryota</taxon>
        <taxon>Metazoa</taxon>
        <taxon>Spiralia</taxon>
        <taxon>Lophotrochozoa</taxon>
        <taxon>Mollusca</taxon>
        <taxon>Bivalvia</taxon>
        <taxon>Autobranchia</taxon>
        <taxon>Heteroconchia</taxon>
        <taxon>Palaeoheterodonta</taxon>
        <taxon>Unionida</taxon>
        <taxon>Unionoidea</taxon>
        <taxon>Unionidae</taxon>
        <taxon>Ambleminae</taxon>
        <taxon>Lampsilini</taxon>
        <taxon>Potamilus</taxon>
    </lineage>
</organism>
<keyword evidence="3" id="KW-1185">Reference proteome</keyword>
<dbReference type="Proteomes" id="UP001195483">
    <property type="component" value="Unassembled WGS sequence"/>
</dbReference>
<dbReference type="EMBL" id="JAEAOA010001970">
    <property type="protein sequence ID" value="KAK3583919.1"/>
    <property type="molecule type" value="Genomic_DNA"/>
</dbReference>
<reference evidence="2" key="3">
    <citation type="submission" date="2023-05" db="EMBL/GenBank/DDBJ databases">
        <authorList>
            <person name="Smith C.H."/>
        </authorList>
    </citation>
    <scope>NUCLEOTIDE SEQUENCE</scope>
    <source>
        <strain evidence="2">CHS0354</strain>
        <tissue evidence="2">Mantle</tissue>
    </source>
</reference>
<dbReference type="AlphaFoldDB" id="A0AAE0VN16"/>
<reference evidence="2" key="2">
    <citation type="journal article" date="2021" name="Genome Biol. Evol.">
        <title>Developing a high-quality reference genome for a parasitic bivalve with doubly uniparental inheritance (Bivalvia: Unionida).</title>
        <authorList>
            <person name="Smith C.H."/>
        </authorList>
    </citation>
    <scope>NUCLEOTIDE SEQUENCE</scope>
    <source>
        <strain evidence="2">CHS0354</strain>
        <tissue evidence="2">Mantle</tissue>
    </source>
</reference>
<feature type="region of interest" description="Disordered" evidence="1">
    <location>
        <begin position="1"/>
        <end position="23"/>
    </location>
</feature>
<sequence length="50" mass="5933">MGNEYKGWASDEDVKDEDRGKEVNDPPIKGYCWHIPNVFRKLCDNMFVWV</sequence>
<protein>
    <submittedName>
        <fullName evidence="2">Uncharacterized protein</fullName>
    </submittedName>
</protein>
<name>A0AAE0VN16_9BIVA</name>
<accession>A0AAE0VN16</accession>
<comment type="caution">
    <text evidence="2">The sequence shown here is derived from an EMBL/GenBank/DDBJ whole genome shotgun (WGS) entry which is preliminary data.</text>
</comment>
<proteinExistence type="predicted"/>